<reference evidence="1 2" key="1">
    <citation type="submission" date="2024-01" db="EMBL/GenBank/DDBJ databases">
        <title>The genomes of 5 underutilized Papilionoideae crops provide insights into root nodulation and disease resistanc.</title>
        <authorList>
            <person name="Jiang F."/>
        </authorList>
    </citation>
    <scope>NUCLEOTIDE SEQUENCE [LARGE SCALE GENOMIC DNA]</scope>
    <source>
        <strain evidence="1">JINMINGXINNONG_FW02</strain>
        <tissue evidence="1">Leaves</tissue>
    </source>
</reference>
<dbReference type="Proteomes" id="UP001374584">
    <property type="component" value="Unassembled WGS sequence"/>
</dbReference>
<keyword evidence="2" id="KW-1185">Reference proteome</keyword>
<proteinExistence type="predicted"/>
<accession>A0AAN9LBX8</accession>
<dbReference type="AlphaFoldDB" id="A0AAN9LBX8"/>
<sequence>MALINIIFLPLLFLILMCKHLCVYFHSCACKLYLHSKIRPTCIRASLITYYCWNLILKMDYIMINNLIN</sequence>
<organism evidence="1 2">
    <name type="scientific">Phaseolus coccineus</name>
    <name type="common">Scarlet runner bean</name>
    <name type="synonym">Phaseolus multiflorus</name>
    <dbReference type="NCBI Taxonomy" id="3886"/>
    <lineage>
        <taxon>Eukaryota</taxon>
        <taxon>Viridiplantae</taxon>
        <taxon>Streptophyta</taxon>
        <taxon>Embryophyta</taxon>
        <taxon>Tracheophyta</taxon>
        <taxon>Spermatophyta</taxon>
        <taxon>Magnoliopsida</taxon>
        <taxon>eudicotyledons</taxon>
        <taxon>Gunneridae</taxon>
        <taxon>Pentapetalae</taxon>
        <taxon>rosids</taxon>
        <taxon>fabids</taxon>
        <taxon>Fabales</taxon>
        <taxon>Fabaceae</taxon>
        <taxon>Papilionoideae</taxon>
        <taxon>50 kb inversion clade</taxon>
        <taxon>NPAAA clade</taxon>
        <taxon>indigoferoid/millettioid clade</taxon>
        <taxon>Phaseoleae</taxon>
        <taxon>Phaseolus</taxon>
    </lineage>
</organism>
<evidence type="ECO:0000313" key="1">
    <source>
        <dbReference type="EMBL" id="KAK7333177.1"/>
    </source>
</evidence>
<dbReference type="EMBL" id="JAYMYR010000011">
    <property type="protein sequence ID" value="KAK7333177.1"/>
    <property type="molecule type" value="Genomic_DNA"/>
</dbReference>
<gene>
    <name evidence="1" type="ORF">VNO80_29942</name>
</gene>
<comment type="caution">
    <text evidence="1">The sequence shown here is derived from an EMBL/GenBank/DDBJ whole genome shotgun (WGS) entry which is preliminary data.</text>
</comment>
<protein>
    <submittedName>
        <fullName evidence="1">Uncharacterized protein</fullName>
    </submittedName>
</protein>
<name>A0AAN9LBX8_PHACN</name>
<evidence type="ECO:0000313" key="2">
    <source>
        <dbReference type="Proteomes" id="UP001374584"/>
    </source>
</evidence>